<reference evidence="2 3" key="2">
    <citation type="journal article" date="2009" name="PLoS ONE">
        <title>The photosynthetic apparatus and its regulation in the aerobic gammaproteobacterium Congregibacter litoralis gen. nov., sp. nov.</title>
        <authorList>
            <person name="Spring S."/>
            <person name="Lunsdorf H."/>
            <person name="Fuchs B.M."/>
            <person name="Tindall B.J."/>
        </authorList>
    </citation>
    <scope>NUCLEOTIDE SEQUENCE [LARGE SCALE GENOMIC DNA]</scope>
    <source>
        <strain evidence="2">KT71</strain>
    </source>
</reference>
<dbReference type="Proteomes" id="UP000019205">
    <property type="component" value="Chromosome"/>
</dbReference>
<keyword evidence="1" id="KW-1133">Transmembrane helix</keyword>
<keyword evidence="1" id="KW-0812">Transmembrane</keyword>
<accession>A4ACK2</accession>
<proteinExistence type="predicted"/>
<dbReference type="Pfam" id="PF09842">
    <property type="entry name" value="DUF2069"/>
    <property type="match status" value="1"/>
</dbReference>
<dbReference type="OrthoDB" id="5738125at2"/>
<dbReference type="InterPro" id="IPR018643">
    <property type="entry name" value="DUF2069_membrane"/>
</dbReference>
<dbReference type="RefSeq" id="WP_008296271.1">
    <property type="nucleotide sequence ID" value="NZ_CM002299.1"/>
</dbReference>
<dbReference type="eggNOG" id="ENOG50340ZP">
    <property type="taxonomic scope" value="Bacteria"/>
</dbReference>
<keyword evidence="3" id="KW-1185">Reference proteome</keyword>
<evidence type="ECO:0000256" key="1">
    <source>
        <dbReference type="SAM" id="Phobius"/>
    </source>
</evidence>
<dbReference type="AlphaFoldDB" id="A4ACK2"/>
<dbReference type="EMBL" id="AAOA02000005">
    <property type="protein sequence ID" value="EAQ96216.1"/>
    <property type="molecule type" value="Genomic_DNA"/>
</dbReference>
<feature type="transmembrane region" description="Helical" evidence="1">
    <location>
        <begin position="66"/>
        <end position="86"/>
    </location>
</feature>
<name>A4ACK2_9GAMM</name>
<sequence>MSANPPSRGTVVQWIWLGTWAALLLLLSTQVVDAWQRSVPAFLLFFWFAPLLILIPGMVRDGMRSYTWLAFISLMYFVFATLRIFAEPDSGRAQAELFAVILLFLCSMFYVRQRSRELQASRDAGSDSEV</sequence>
<dbReference type="HOGENOM" id="CLU_122357_1_0_6"/>
<gene>
    <name evidence="2" type="ORF">KT71_19163</name>
</gene>
<dbReference type="STRING" id="314285.KT71_19163"/>
<feature type="transmembrane region" description="Helical" evidence="1">
    <location>
        <begin position="92"/>
        <end position="111"/>
    </location>
</feature>
<protein>
    <submittedName>
        <fullName evidence="2">Putative membrane protein</fullName>
    </submittedName>
</protein>
<feature type="transmembrane region" description="Helical" evidence="1">
    <location>
        <begin position="12"/>
        <end position="32"/>
    </location>
</feature>
<keyword evidence="1" id="KW-0472">Membrane</keyword>
<evidence type="ECO:0000313" key="2">
    <source>
        <dbReference type="EMBL" id="EAQ96216.1"/>
    </source>
</evidence>
<reference evidence="2 3" key="1">
    <citation type="journal article" date="2007" name="Proc. Natl. Acad. Sci. U.S.A.">
        <title>Characterization of a marine gammaproteobacterium capable of aerobic anoxygenic photosynthesis.</title>
        <authorList>
            <person name="Fuchs B.M."/>
            <person name="Spring S."/>
            <person name="Teeling H."/>
            <person name="Quast C."/>
            <person name="Wulf J."/>
            <person name="Schattenhofer M."/>
            <person name="Yan S."/>
            <person name="Ferriera S."/>
            <person name="Johnson J."/>
            <person name="Glockner F.O."/>
            <person name="Amann R."/>
        </authorList>
    </citation>
    <scope>NUCLEOTIDE SEQUENCE [LARGE SCALE GENOMIC DNA]</scope>
    <source>
        <strain evidence="2">KT71</strain>
    </source>
</reference>
<feature type="transmembrane region" description="Helical" evidence="1">
    <location>
        <begin position="38"/>
        <end position="59"/>
    </location>
</feature>
<organism evidence="2 3">
    <name type="scientific">Congregibacter litoralis KT71</name>
    <dbReference type="NCBI Taxonomy" id="314285"/>
    <lineage>
        <taxon>Bacteria</taxon>
        <taxon>Pseudomonadati</taxon>
        <taxon>Pseudomonadota</taxon>
        <taxon>Gammaproteobacteria</taxon>
        <taxon>Cellvibrionales</taxon>
        <taxon>Halieaceae</taxon>
        <taxon>Congregibacter</taxon>
    </lineage>
</organism>
<evidence type="ECO:0000313" key="3">
    <source>
        <dbReference type="Proteomes" id="UP000019205"/>
    </source>
</evidence>
<comment type="caution">
    <text evidence="2">The sequence shown here is derived from an EMBL/GenBank/DDBJ whole genome shotgun (WGS) entry which is preliminary data.</text>
</comment>